<feature type="compositionally biased region" description="Basic residues" evidence="1">
    <location>
        <begin position="124"/>
        <end position="133"/>
    </location>
</feature>
<dbReference type="EMBL" id="CP111013">
    <property type="protein sequence ID" value="WAQ96209.1"/>
    <property type="molecule type" value="Genomic_DNA"/>
</dbReference>
<feature type="transmembrane region" description="Helical" evidence="2">
    <location>
        <begin position="7"/>
        <end position="34"/>
    </location>
</feature>
<protein>
    <submittedName>
        <fullName evidence="3">Uncharacterized protein</fullName>
    </submittedName>
</protein>
<feature type="region of interest" description="Disordered" evidence="1">
    <location>
        <begin position="123"/>
        <end position="144"/>
    </location>
</feature>
<feature type="compositionally biased region" description="Polar residues" evidence="1">
    <location>
        <begin position="164"/>
        <end position="189"/>
    </location>
</feature>
<dbReference type="Proteomes" id="UP001164746">
    <property type="component" value="Chromosome 2"/>
</dbReference>
<proteinExistence type="predicted"/>
<reference evidence="3" key="1">
    <citation type="submission" date="2022-11" db="EMBL/GenBank/DDBJ databases">
        <title>Centuries of genome instability and evolution in soft-shell clam transmissible cancer (bioRxiv).</title>
        <authorList>
            <person name="Hart S.F.M."/>
            <person name="Yonemitsu M.A."/>
            <person name="Giersch R.M."/>
            <person name="Beal B.F."/>
            <person name="Arriagada G."/>
            <person name="Davis B.W."/>
            <person name="Ostrander E.A."/>
            <person name="Goff S.P."/>
            <person name="Metzger M.J."/>
        </authorList>
    </citation>
    <scope>NUCLEOTIDE SEQUENCE</scope>
    <source>
        <strain evidence="3">MELC-2E11</strain>
        <tissue evidence="3">Siphon/mantle</tissue>
    </source>
</reference>
<feature type="region of interest" description="Disordered" evidence="1">
    <location>
        <begin position="163"/>
        <end position="189"/>
    </location>
</feature>
<evidence type="ECO:0000256" key="1">
    <source>
        <dbReference type="SAM" id="MobiDB-lite"/>
    </source>
</evidence>
<evidence type="ECO:0000313" key="3">
    <source>
        <dbReference type="EMBL" id="WAQ96209.1"/>
    </source>
</evidence>
<gene>
    <name evidence="3" type="ORF">MAR_028899</name>
</gene>
<keyword evidence="4" id="KW-1185">Reference proteome</keyword>
<keyword evidence="2" id="KW-1133">Transmembrane helix</keyword>
<name>A0ABY7DEV6_MYAAR</name>
<keyword evidence="2" id="KW-0812">Transmembrane</keyword>
<keyword evidence="2" id="KW-0472">Membrane</keyword>
<organism evidence="3 4">
    <name type="scientific">Mya arenaria</name>
    <name type="common">Soft-shell clam</name>
    <dbReference type="NCBI Taxonomy" id="6604"/>
    <lineage>
        <taxon>Eukaryota</taxon>
        <taxon>Metazoa</taxon>
        <taxon>Spiralia</taxon>
        <taxon>Lophotrochozoa</taxon>
        <taxon>Mollusca</taxon>
        <taxon>Bivalvia</taxon>
        <taxon>Autobranchia</taxon>
        <taxon>Heteroconchia</taxon>
        <taxon>Euheterodonta</taxon>
        <taxon>Imparidentia</taxon>
        <taxon>Neoheterodontei</taxon>
        <taxon>Myida</taxon>
        <taxon>Myoidea</taxon>
        <taxon>Myidae</taxon>
        <taxon>Mya</taxon>
    </lineage>
</organism>
<evidence type="ECO:0000256" key="2">
    <source>
        <dbReference type="SAM" id="Phobius"/>
    </source>
</evidence>
<evidence type="ECO:0000313" key="4">
    <source>
        <dbReference type="Proteomes" id="UP001164746"/>
    </source>
</evidence>
<sequence>MFDKIIYWARVFCCFSNCLFAAHRMFVCVIWLTLVEIIRCHGNTEVTERFQCGRHNFCERRGYDTCIGPPLVTSIDDSYCYPCRRLKHTCGKTDQQDGCDIYCNELLQQNSSMIPVQNTEQVRVSRRRDHKRRNPEPVVKYNPNRNHDIVENETDETMPLKVGGSTSDCSGNTVNISQTAPDDTSEHSANSVNIRLTPDETSECSANSMNIAQPIQDPQPPRRNVVYALNNSNKDEHHVRKEN</sequence>
<accession>A0ABY7DEV6</accession>